<feature type="coiled-coil region" evidence="1">
    <location>
        <begin position="127"/>
        <end position="154"/>
    </location>
</feature>
<accession>Q4J8J5</accession>
<name>Q4J8J5_SULAC</name>
<evidence type="ECO:0000313" key="3">
    <source>
        <dbReference type="Proteomes" id="UP000001018"/>
    </source>
</evidence>
<dbReference type="PATRIC" id="fig|330779.12.peg.1513"/>
<organism evidence="2 3">
    <name type="scientific">Sulfolobus acidocaldarius (strain ATCC 33909 / DSM 639 / JCM 8929 / NBRC 15157 / NCIMB 11770)</name>
    <dbReference type="NCBI Taxonomy" id="330779"/>
    <lineage>
        <taxon>Archaea</taxon>
        <taxon>Thermoproteota</taxon>
        <taxon>Thermoprotei</taxon>
        <taxon>Sulfolobales</taxon>
        <taxon>Sulfolobaceae</taxon>
        <taxon>Sulfolobus</taxon>
    </lineage>
</organism>
<dbReference type="RefSeq" id="WP_011278388.1">
    <property type="nucleotide sequence ID" value="NC_007181.1"/>
</dbReference>
<dbReference type="KEGG" id="sai:Saci_1573"/>
<dbReference type="InterPro" id="IPR036390">
    <property type="entry name" value="WH_DNA-bd_sf"/>
</dbReference>
<evidence type="ECO:0000256" key="1">
    <source>
        <dbReference type="SAM" id="Coils"/>
    </source>
</evidence>
<dbReference type="SUPFAM" id="SSF46785">
    <property type="entry name" value="Winged helix' DNA-binding domain"/>
    <property type="match status" value="1"/>
</dbReference>
<sequence length="201" mass="23492">MINIVQEILEEPSLIFSYYNNVKIVILLNLIKHLRSMGKEICIVNLEKIKPDVLPPDFHSVCNEKSEVIVYEAEDEKEVPVKFTVIISSKKLKLGVRMIQIDKLGENLYKMKINNNVLHLFRVLNDYTIKEEQIGDVENEILKLLREYQQMSMREIVQIIAHKTNSSREEVRNKLYFLKTIGAVEIKEGIVSLNDYGWSKR</sequence>
<dbReference type="AlphaFoldDB" id="Q4J8J5"/>
<protein>
    <submittedName>
        <fullName evidence="2">Conserved protein</fullName>
    </submittedName>
</protein>
<proteinExistence type="predicted"/>
<keyword evidence="3" id="KW-1185">Reference proteome</keyword>
<dbReference type="eggNOG" id="arCOG05993">
    <property type="taxonomic scope" value="Archaea"/>
</dbReference>
<dbReference type="GeneID" id="14552066"/>
<dbReference type="EMBL" id="CP000077">
    <property type="protein sequence ID" value="AAY80886.1"/>
    <property type="molecule type" value="Genomic_DNA"/>
</dbReference>
<dbReference type="Proteomes" id="UP000001018">
    <property type="component" value="Chromosome"/>
</dbReference>
<reference evidence="2 3" key="1">
    <citation type="journal article" date="2005" name="J. Bacteriol.">
        <title>The genome of Sulfolobus acidocaldarius, a model organism of the Crenarchaeota.</title>
        <authorList>
            <person name="Chen L."/>
            <person name="Brugger K."/>
            <person name="Skovgaard M."/>
            <person name="Redder P."/>
            <person name="She Q."/>
            <person name="Torarinsson E."/>
            <person name="Greve B."/>
            <person name="Awayez M."/>
            <person name="Zibat A."/>
            <person name="Klenk H.-P."/>
            <person name="Garrett R.A."/>
        </authorList>
    </citation>
    <scope>NUCLEOTIDE SEQUENCE [LARGE SCALE GENOMIC DNA]</scope>
    <source>
        <strain evidence="3">ATCC 33909 / DSM 639 / JCM 8929 / NBRC 15157 / NCIMB 11770</strain>
    </source>
</reference>
<evidence type="ECO:0000313" key="2">
    <source>
        <dbReference type="EMBL" id="AAY80886.1"/>
    </source>
</evidence>
<gene>
    <name evidence="2" type="ordered locus">Saci_1573</name>
</gene>
<keyword evidence="1" id="KW-0175">Coiled coil</keyword>
<dbReference type="HOGENOM" id="CLU_117490_0_0_2"/>
<dbReference type="STRING" id="330779.Saci_1573"/>